<dbReference type="GO" id="GO:0006952">
    <property type="term" value="P:defense response"/>
    <property type="evidence" value="ECO:0007669"/>
    <property type="project" value="UniProtKB-KW"/>
</dbReference>
<dbReference type="Pfam" id="PF18052">
    <property type="entry name" value="Rx_N"/>
    <property type="match status" value="1"/>
</dbReference>
<evidence type="ECO:0000256" key="2">
    <source>
        <dbReference type="ARBA" id="ARBA00022741"/>
    </source>
</evidence>
<evidence type="ECO:0000313" key="6">
    <source>
        <dbReference type="Proteomes" id="UP000006882"/>
    </source>
</evidence>
<accession>A0A251NT78</accession>
<gene>
    <name evidence="5" type="ORF">PRUPE_6G199600</name>
</gene>
<proteinExistence type="predicted"/>
<reference evidence="5 6" key="1">
    <citation type="journal article" date="2013" name="Nat. Genet.">
        <title>The high-quality draft genome of peach (Prunus persica) identifies unique patterns of genetic diversity, domestication and genome evolution.</title>
        <authorList>
            <consortium name="International Peach Genome Initiative"/>
            <person name="Verde I."/>
            <person name="Abbott A.G."/>
            <person name="Scalabrin S."/>
            <person name="Jung S."/>
            <person name="Shu S."/>
            <person name="Marroni F."/>
            <person name="Zhebentyayeva T."/>
            <person name="Dettori M.T."/>
            <person name="Grimwood J."/>
            <person name="Cattonaro F."/>
            <person name="Zuccolo A."/>
            <person name="Rossini L."/>
            <person name="Jenkins J."/>
            <person name="Vendramin E."/>
            <person name="Meisel L.A."/>
            <person name="Decroocq V."/>
            <person name="Sosinski B."/>
            <person name="Prochnik S."/>
            <person name="Mitros T."/>
            <person name="Policriti A."/>
            <person name="Cipriani G."/>
            <person name="Dondini L."/>
            <person name="Ficklin S."/>
            <person name="Goodstein D.M."/>
            <person name="Xuan P."/>
            <person name="Del Fabbro C."/>
            <person name="Aramini V."/>
            <person name="Copetti D."/>
            <person name="Gonzalez S."/>
            <person name="Horner D.S."/>
            <person name="Falchi R."/>
            <person name="Lucas S."/>
            <person name="Mica E."/>
            <person name="Maldonado J."/>
            <person name="Lazzari B."/>
            <person name="Bielenberg D."/>
            <person name="Pirona R."/>
            <person name="Miculan M."/>
            <person name="Barakat A."/>
            <person name="Testolin R."/>
            <person name="Stella A."/>
            <person name="Tartarini S."/>
            <person name="Tonutti P."/>
            <person name="Arus P."/>
            <person name="Orellana A."/>
            <person name="Wells C."/>
            <person name="Main D."/>
            <person name="Vizzotto G."/>
            <person name="Silva H."/>
            <person name="Salamini F."/>
            <person name="Schmutz J."/>
            <person name="Morgante M."/>
            <person name="Rokhsar D.S."/>
        </authorList>
    </citation>
    <scope>NUCLEOTIDE SEQUENCE [LARGE SCALE GENOMIC DNA]</scope>
    <source>
        <strain evidence="6">cv. Nemared</strain>
    </source>
</reference>
<dbReference type="InterPro" id="IPR041118">
    <property type="entry name" value="Rx_N"/>
</dbReference>
<evidence type="ECO:0000313" key="5">
    <source>
        <dbReference type="EMBL" id="ONI02458.1"/>
    </source>
</evidence>
<feature type="domain" description="Disease resistance N-terminal" evidence="4">
    <location>
        <begin position="9"/>
        <end position="63"/>
    </location>
</feature>
<keyword evidence="3" id="KW-0611">Plant defense</keyword>
<evidence type="ECO:0000256" key="1">
    <source>
        <dbReference type="ARBA" id="ARBA00022737"/>
    </source>
</evidence>
<keyword evidence="1" id="KW-0677">Repeat</keyword>
<dbReference type="AlphaFoldDB" id="A0A251NT78"/>
<dbReference type="Proteomes" id="UP000006882">
    <property type="component" value="Chromosome G6"/>
</dbReference>
<organism evidence="5 6">
    <name type="scientific">Prunus persica</name>
    <name type="common">Peach</name>
    <name type="synonym">Amygdalus persica</name>
    <dbReference type="NCBI Taxonomy" id="3760"/>
    <lineage>
        <taxon>Eukaryota</taxon>
        <taxon>Viridiplantae</taxon>
        <taxon>Streptophyta</taxon>
        <taxon>Embryophyta</taxon>
        <taxon>Tracheophyta</taxon>
        <taxon>Spermatophyta</taxon>
        <taxon>Magnoliopsida</taxon>
        <taxon>eudicotyledons</taxon>
        <taxon>Gunneridae</taxon>
        <taxon>Pentapetalae</taxon>
        <taxon>rosids</taxon>
        <taxon>fabids</taxon>
        <taxon>Rosales</taxon>
        <taxon>Rosaceae</taxon>
        <taxon>Amygdaloideae</taxon>
        <taxon>Amygdaleae</taxon>
        <taxon>Prunus</taxon>
    </lineage>
</organism>
<sequence>MASVTADLFIGKFVAILESEAASIAGVDDQVDEIKLELEFMKAFLAVADGGNKAHTQVEEVWITSMISKQ</sequence>
<protein>
    <recommendedName>
        <fullName evidence="4">Disease resistance N-terminal domain-containing protein</fullName>
    </recommendedName>
</protein>
<dbReference type="Gramene" id="ONI02458">
    <property type="protein sequence ID" value="ONI02458"/>
    <property type="gene ID" value="PRUPE_6G199600"/>
</dbReference>
<keyword evidence="2" id="KW-0547">Nucleotide-binding</keyword>
<dbReference type="EMBL" id="CM007656">
    <property type="protein sequence ID" value="ONI02458.1"/>
    <property type="molecule type" value="Genomic_DNA"/>
</dbReference>
<name>A0A251NT78_PRUPE</name>
<keyword evidence="6" id="KW-1185">Reference proteome</keyword>
<evidence type="ECO:0000259" key="4">
    <source>
        <dbReference type="Pfam" id="PF18052"/>
    </source>
</evidence>
<dbReference type="GO" id="GO:0000166">
    <property type="term" value="F:nucleotide binding"/>
    <property type="evidence" value="ECO:0007669"/>
    <property type="project" value="UniProtKB-KW"/>
</dbReference>
<dbReference type="Gene3D" id="1.20.5.4130">
    <property type="match status" value="1"/>
</dbReference>
<evidence type="ECO:0000256" key="3">
    <source>
        <dbReference type="ARBA" id="ARBA00022821"/>
    </source>
</evidence>